<dbReference type="SUPFAM" id="SSF53335">
    <property type="entry name" value="S-adenosyl-L-methionine-dependent methyltransferases"/>
    <property type="match status" value="1"/>
</dbReference>
<evidence type="ECO:0000259" key="5">
    <source>
        <dbReference type="Pfam" id="PF05175"/>
    </source>
</evidence>
<evidence type="ECO:0000256" key="2">
    <source>
        <dbReference type="ARBA" id="ARBA00022603"/>
    </source>
</evidence>
<name>A0ABQ4I070_9ACTN</name>
<evidence type="ECO:0000259" key="6">
    <source>
        <dbReference type="Pfam" id="PF23186"/>
    </source>
</evidence>
<evidence type="ECO:0000313" key="9">
    <source>
        <dbReference type="Proteomes" id="UP000647017"/>
    </source>
</evidence>
<sequence>MTGMFIDLFPMSRAALSNPDVTRQDGGVDGHDMLLSPAGVEALRTALTRADFTANGIAGRLGPQATGGVARNDFRAALRATADRDRLATLIRVFICEQTEPEAAVAAALAPLPLTDALDAGLVERHGDGLRMGLDLEPYGDDWWVLADVPASARPGRPLHAEHVLGIGGATQTMIGAAVRRPVDTALDLGTGSGVQALHLGTHARRVTATDVSRRALRFAATTAALNGQDWELLAGDLVAPVAGRRFDLVVSNPPFVVGPGTTTHVYRDSGRVGDAIGAELAAAAPTLLTEGGTMQYLANWVHVTGEDWGDRVAGWFAGTGLDAWVIQREVADPMAYVNLWLTDVGETADPQRMADWLDWFDAHKVEAIGFGIVSLRRSGHDDPVLRVEDLRQRVQPPMGDRIADWFDRQDWLHGRGTDGLLAARYRAADGLQLRQEATMGADGWAVDRQVLAMPDGLRWTEEIDPLVLALVGGADGRLPLRDQLALLAVAHDVAVDELAEAAGPIVAHLVERGFIAPVQP</sequence>
<dbReference type="PANTHER" id="PTHR45875:SF1">
    <property type="entry name" value="METHYLTRANSFERASE N6AMT1"/>
    <property type="match status" value="1"/>
</dbReference>
<dbReference type="GO" id="GO:0032259">
    <property type="term" value="P:methylation"/>
    <property type="evidence" value="ECO:0007669"/>
    <property type="project" value="UniProtKB-KW"/>
</dbReference>
<keyword evidence="4" id="KW-0949">S-adenosyl-L-methionine</keyword>
<keyword evidence="3" id="KW-0808">Transferase</keyword>
<organism evidence="8 9">
    <name type="scientific">Micromonospora andamanensis</name>
    <dbReference type="NCBI Taxonomy" id="1287068"/>
    <lineage>
        <taxon>Bacteria</taxon>
        <taxon>Bacillati</taxon>
        <taxon>Actinomycetota</taxon>
        <taxon>Actinomycetes</taxon>
        <taxon>Micromonosporales</taxon>
        <taxon>Micromonosporaceae</taxon>
        <taxon>Micromonospora</taxon>
    </lineage>
</organism>
<dbReference type="Pfam" id="PF25004">
    <property type="entry name" value="DUF7782"/>
    <property type="match status" value="1"/>
</dbReference>
<dbReference type="Pfam" id="PF05175">
    <property type="entry name" value="MTS"/>
    <property type="match status" value="1"/>
</dbReference>
<evidence type="ECO:0000256" key="4">
    <source>
        <dbReference type="ARBA" id="ARBA00022691"/>
    </source>
</evidence>
<evidence type="ECO:0000256" key="3">
    <source>
        <dbReference type="ARBA" id="ARBA00022679"/>
    </source>
</evidence>
<dbReference type="EMBL" id="BOOZ01000028">
    <property type="protein sequence ID" value="GIJ11266.1"/>
    <property type="molecule type" value="Genomic_DNA"/>
</dbReference>
<comment type="similarity">
    <text evidence="1">Belongs to the eukaryotic/archaeal PrmC-related family.</text>
</comment>
<dbReference type="Proteomes" id="UP000647017">
    <property type="component" value="Unassembled WGS sequence"/>
</dbReference>
<dbReference type="PROSITE" id="PS00092">
    <property type="entry name" value="N6_MTASE"/>
    <property type="match status" value="1"/>
</dbReference>
<evidence type="ECO:0000313" key="8">
    <source>
        <dbReference type="EMBL" id="GIJ11266.1"/>
    </source>
</evidence>
<dbReference type="Pfam" id="PF23186">
    <property type="entry name" value="DUF7059"/>
    <property type="match status" value="1"/>
</dbReference>
<protein>
    <submittedName>
        <fullName evidence="8">SAM-dependent methyltransferase</fullName>
    </submittedName>
</protein>
<evidence type="ECO:0000256" key="1">
    <source>
        <dbReference type="ARBA" id="ARBA00006149"/>
    </source>
</evidence>
<evidence type="ECO:0000259" key="7">
    <source>
        <dbReference type="Pfam" id="PF25004"/>
    </source>
</evidence>
<proteinExistence type="inferred from homology"/>
<dbReference type="PANTHER" id="PTHR45875">
    <property type="entry name" value="METHYLTRANSFERASE N6AMT1"/>
    <property type="match status" value="1"/>
</dbReference>
<dbReference type="InterPro" id="IPR007848">
    <property type="entry name" value="Small_mtfrase_dom"/>
</dbReference>
<dbReference type="InterPro" id="IPR002052">
    <property type="entry name" value="DNA_methylase_N6_adenine_CS"/>
</dbReference>
<dbReference type="CDD" id="cd02440">
    <property type="entry name" value="AdoMet_MTases"/>
    <property type="match status" value="1"/>
</dbReference>
<feature type="domain" description="DUF7059" evidence="6">
    <location>
        <begin position="49"/>
        <end position="132"/>
    </location>
</feature>
<dbReference type="Gene3D" id="3.40.50.150">
    <property type="entry name" value="Vaccinia Virus protein VP39"/>
    <property type="match status" value="1"/>
</dbReference>
<dbReference type="InterPro" id="IPR055487">
    <property type="entry name" value="DUF7059"/>
</dbReference>
<dbReference type="InterPro" id="IPR029063">
    <property type="entry name" value="SAM-dependent_MTases_sf"/>
</dbReference>
<accession>A0ABQ4I070</accession>
<comment type="caution">
    <text evidence="8">The sequence shown here is derived from an EMBL/GenBank/DDBJ whole genome shotgun (WGS) entry which is preliminary data.</text>
</comment>
<dbReference type="InterPro" id="IPR052190">
    <property type="entry name" value="Euk-Arch_PrmC-MTase"/>
</dbReference>
<keyword evidence="9" id="KW-1185">Reference proteome</keyword>
<gene>
    <name evidence="8" type="ORF">Van01_44800</name>
</gene>
<dbReference type="InterPro" id="IPR056684">
    <property type="entry name" value="DUF7782"/>
</dbReference>
<dbReference type="GO" id="GO:0008168">
    <property type="term" value="F:methyltransferase activity"/>
    <property type="evidence" value="ECO:0007669"/>
    <property type="project" value="UniProtKB-KW"/>
</dbReference>
<keyword evidence="2 8" id="KW-0489">Methyltransferase</keyword>
<feature type="domain" description="Methyltransferase small" evidence="5">
    <location>
        <begin position="182"/>
        <end position="300"/>
    </location>
</feature>
<reference evidence="8 9" key="1">
    <citation type="submission" date="2021-01" db="EMBL/GenBank/DDBJ databases">
        <title>Whole genome shotgun sequence of Verrucosispora andamanensis NBRC 109075.</title>
        <authorList>
            <person name="Komaki H."/>
            <person name="Tamura T."/>
        </authorList>
    </citation>
    <scope>NUCLEOTIDE SEQUENCE [LARGE SCALE GENOMIC DNA]</scope>
    <source>
        <strain evidence="8 9">NBRC 109075</strain>
    </source>
</reference>
<feature type="domain" description="DUF7782" evidence="7">
    <location>
        <begin position="404"/>
        <end position="518"/>
    </location>
</feature>